<keyword evidence="2" id="KW-1185">Reference proteome</keyword>
<protein>
    <submittedName>
        <fullName evidence="1">Uncharacterized protein</fullName>
    </submittedName>
</protein>
<proteinExistence type="predicted"/>
<evidence type="ECO:0000313" key="1">
    <source>
        <dbReference type="EMBL" id="KAJ9125297.1"/>
    </source>
</evidence>
<dbReference type="Proteomes" id="UP001243375">
    <property type="component" value="Unassembled WGS sequence"/>
</dbReference>
<gene>
    <name evidence="1" type="ORF">QFC22_000253</name>
</gene>
<comment type="caution">
    <text evidence="1">The sequence shown here is derived from an EMBL/GenBank/DDBJ whole genome shotgun (WGS) entry which is preliminary data.</text>
</comment>
<accession>A0ACC2XRG9</accession>
<sequence>MSLSRKNSDLFLPTTAIHDIQASSHPAKVGTINWILHPYRRKHLAGTVGGLFGCWLLLRQWNHTGLDELWDHSIAADQKSDESLFGTGTNEDPWDFTKDRLNPNPSRLAGAATSDRTAASLVEGLIPLEDNDPNPSVHSVLGEEAENAYVQGSRTLEDYVNSLSTFIDVALPQGLSEDLHASLEQYADNKHPKMYLKVNQQRLPGLGEKSGAKNIWQTDAKSEHAQSAPVASWKDNGEGWKWRLLNDADAARYVAKKLDSSRLKAVWDFLPSGILHSDMLRYLLLLLEGGIYSDTDTKRLKPISEWGSGARLWKDGRGWLHGSNGGVGLGDELLGVGIDELGPPSVVIGIEADVGDREDWHDWWPRPVQIVQWTISSTPYHPIALDVLRQITHQTAKAIDWRSKQSQTVQDLVKAGDDERAEKINRASILSEPKEGGPVGVMDWTGPGVWTDAVLR</sequence>
<name>A0ACC2XRG9_9TREE</name>
<organism evidence="1 2">
    <name type="scientific">Naganishia vaughanmartiniae</name>
    <dbReference type="NCBI Taxonomy" id="1424756"/>
    <lineage>
        <taxon>Eukaryota</taxon>
        <taxon>Fungi</taxon>
        <taxon>Dikarya</taxon>
        <taxon>Basidiomycota</taxon>
        <taxon>Agaricomycotina</taxon>
        <taxon>Tremellomycetes</taxon>
        <taxon>Filobasidiales</taxon>
        <taxon>Filobasidiaceae</taxon>
        <taxon>Naganishia</taxon>
    </lineage>
</organism>
<reference evidence="1" key="1">
    <citation type="submission" date="2023-04" db="EMBL/GenBank/DDBJ databases">
        <title>Draft Genome sequencing of Naganishia species isolated from polar environments using Oxford Nanopore Technology.</title>
        <authorList>
            <person name="Leo P."/>
            <person name="Venkateswaran K."/>
        </authorList>
    </citation>
    <scope>NUCLEOTIDE SEQUENCE</scope>
    <source>
        <strain evidence="1">MNA-CCFEE 5425</strain>
    </source>
</reference>
<evidence type="ECO:0000313" key="2">
    <source>
        <dbReference type="Proteomes" id="UP001243375"/>
    </source>
</evidence>
<dbReference type="EMBL" id="JASBWU010000001">
    <property type="protein sequence ID" value="KAJ9125297.1"/>
    <property type="molecule type" value="Genomic_DNA"/>
</dbReference>